<proteinExistence type="predicted"/>
<evidence type="ECO:0000259" key="4">
    <source>
        <dbReference type="SMART" id="SM00534"/>
    </source>
</evidence>
<dbReference type="RefSeq" id="WP_115534346.1">
    <property type="nucleotide sequence ID" value="NZ_QRGA01000008.1"/>
</dbReference>
<dbReference type="SUPFAM" id="SSF52540">
    <property type="entry name" value="P-loop containing nucleoside triphosphate hydrolases"/>
    <property type="match status" value="1"/>
</dbReference>
<evidence type="ECO:0000256" key="1">
    <source>
        <dbReference type="ARBA" id="ARBA00022741"/>
    </source>
</evidence>
<evidence type="ECO:0000256" key="2">
    <source>
        <dbReference type="ARBA" id="ARBA00022840"/>
    </source>
</evidence>
<dbReference type="PANTHER" id="PTHR11361">
    <property type="entry name" value="DNA MISMATCH REPAIR PROTEIN MUTS FAMILY MEMBER"/>
    <property type="match status" value="1"/>
</dbReference>
<dbReference type="GO" id="GO:0005524">
    <property type="term" value="F:ATP binding"/>
    <property type="evidence" value="ECO:0007669"/>
    <property type="project" value="UniProtKB-KW"/>
</dbReference>
<dbReference type="OrthoDB" id="9808166at2"/>
<gene>
    <name evidence="5" type="ORF">DWV00_14755</name>
</gene>
<sequence>MKAHLLHCSRDFDLRRARLWNETALTQDLSLEIVYRAMSQGDAYLYEIAKQVVPASLTDLGEIRHRQEVLADCIEHEDVARSLYGIAVEALETERHTFHSIFASSPGMVLHGARDLVQAFLVVLHKLREVADFHTGSFRSNGFEQFFAMISRELSDDYFREIEHCLKELKLRNGTLISAHLGHGNKGILHVLRKPHEPDPNLLRRLFARRAPALTFRIADRDEAGARALSELEARGVRLVANALSQSADHILSFFSMLREETAFYIGCLNLRHELERRGVFVCFPAPHPANSRTYVAEELCDVSLALHLSTAPVGNDAKADGKALVVVTGANEGGKSTFLRGVGLAQLMMQAGMFVAARSFAANVCDGIFTHYKREEDSTMQGGKLDEELGRMSEIVDHMRENALFLSNESFAATNEREGAKIALQIIAALLQKRVKIVLVTHLYALADELHGQRDPAALFLRADRRTDGTRTFKLIEAAPLQTSYGEDLYRRIFVEREVEPAVSTSAALEAGRASVE</sequence>
<keyword evidence="2" id="KW-0067">ATP-binding</keyword>
<dbReference type="PANTHER" id="PTHR11361:SF34">
    <property type="entry name" value="DNA MISMATCH REPAIR PROTEIN MSH1, MITOCHONDRIAL"/>
    <property type="match status" value="1"/>
</dbReference>
<organism evidence="5 6">
    <name type="scientific">Trinickia dinghuensis</name>
    <dbReference type="NCBI Taxonomy" id="2291023"/>
    <lineage>
        <taxon>Bacteria</taxon>
        <taxon>Pseudomonadati</taxon>
        <taxon>Pseudomonadota</taxon>
        <taxon>Betaproteobacteria</taxon>
        <taxon>Burkholderiales</taxon>
        <taxon>Burkholderiaceae</taxon>
        <taxon>Trinickia</taxon>
    </lineage>
</organism>
<dbReference type="GO" id="GO:0140664">
    <property type="term" value="F:ATP-dependent DNA damage sensor activity"/>
    <property type="evidence" value="ECO:0007669"/>
    <property type="project" value="InterPro"/>
</dbReference>
<evidence type="ECO:0000313" key="5">
    <source>
        <dbReference type="EMBL" id="RDU97819.1"/>
    </source>
</evidence>
<dbReference type="EMBL" id="QRGA01000008">
    <property type="protein sequence ID" value="RDU97819.1"/>
    <property type="molecule type" value="Genomic_DNA"/>
</dbReference>
<dbReference type="InterPro" id="IPR045076">
    <property type="entry name" value="MutS"/>
</dbReference>
<dbReference type="GO" id="GO:0006298">
    <property type="term" value="P:mismatch repair"/>
    <property type="evidence" value="ECO:0007669"/>
    <property type="project" value="InterPro"/>
</dbReference>
<dbReference type="AlphaFoldDB" id="A0A3D8JXQ6"/>
<dbReference type="Proteomes" id="UP000256838">
    <property type="component" value="Unassembled WGS sequence"/>
</dbReference>
<dbReference type="GO" id="GO:0005829">
    <property type="term" value="C:cytosol"/>
    <property type="evidence" value="ECO:0007669"/>
    <property type="project" value="TreeGrafter"/>
</dbReference>
<feature type="domain" description="DNA mismatch repair proteins mutS family" evidence="4">
    <location>
        <begin position="323"/>
        <end position="508"/>
    </location>
</feature>
<dbReference type="Gene3D" id="3.40.50.300">
    <property type="entry name" value="P-loop containing nucleotide triphosphate hydrolases"/>
    <property type="match status" value="1"/>
</dbReference>
<dbReference type="GO" id="GO:0030983">
    <property type="term" value="F:mismatched DNA binding"/>
    <property type="evidence" value="ECO:0007669"/>
    <property type="project" value="InterPro"/>
</dbReference>
<dbReference type="InterPro" id="IPR027417">
    <property type="entry name" value="P-loop_NTPase"/>
</dbReference>
<keyword evidence="6" id="KW-1185">Reference proteome</keyword>
<keyword evidence="1" id="KW-0547">Nucleotide-binding</keyword>
<accession>A0A3D8JXQ6</accession>
<dbReference type="InterPro" id="IPR000432">
    <property type="entry name" value="DNA_mismatch_repair_MutS_C"/>
</dbReference>
<evidence type="ECO:0000256" key="3">
    <source>
        <dbReference type="ARBA" id="ARBA00023125"/>
    </source>
</evidence>
<evidence type="ECO:0000313" key="6">
    <source>
        <dbReference type="Proteomes" id="UP000256838"/>
    </source>
</evidence>
<reference evidence="5 6" key="1">
    <citation type="submission" date="2018-08" db="EMBL/GenBank/DDBJ databases">
        <title>Paraburkholderia sp. DHOM06 isolated from forest soil.</title>
        <authorList>
            <person name="Gao Z.-H."/>
            <person name="Qiu L.-H."/>
        </authorList>
    </citation>
    <scope>NUCLEOTIDE SEQUENCE [LARGE SCALE GENOMIC DNA]</scope>
    <source>
        <strain evidence="5 6">DHOM06</strain>
    </source>
</reference>
<protein>
    <submittedName>
        <fullName evidence="5">DNA mismatch repair protein MutS</fullName>
    </submittedName>
</protein>
<dbReference type="Pfam" id="PF00488">
    <property type="entry name" value="MutS_V"/>
    <property type="match status" value="1"/>
</dbReference>
<comment type="caution">
    <text evidence="5">The sequence shown here is derived from an EMBL/GenBank/DDBJ whole genome shotgun (WGS) entry which is preliminary data.</text>
</comment>
<name>A0A3D8JXQ6_9BURK</name>
<keyword evidence="3" id="KW-0238">DNA-binding</keyword>
<dbReference type="SMART" id="SM00534">
    <property type="entry name" value="MUTSac"/>
    <property type="match status" value="1"/>
</dbReference>